<evidence type="ECO:0000313" key="2">
    <source>
        <dbReference type="Proteomes" id="UP000037387"/>
    </source>
</evidence>
<gene>
    <name evidence="1" type="ORF">M768_10320</name>
</gene>
<protein>
    <submittedName>
        <fullName evidence="1">Uncharacterized protein</fullName>
    </submittedName>
</protein>
<proteinExistence type="predicted"/>
<evidence type="ECO:0000313" key="1">
    <source>
        <dbReference type="EMBL" id="KON73326.1"/>
    </source>
</evidence>
<keyword evidence="2" id="KW-1185">Reference proteome</keyword>
<dbReference type="AlphaFoldDB" id="A0A0M0F7Y2"/>
<organism evidence="1 2">
    <name type="scientific">Cellulosimicrobium cellulans F16</name>
    <dbReference type="NCBI Taxonomy" id="1350482"/>
    <lineage>
        <taxon>Bacteria</taxon>
        <taxon>Bacillati</taxon>
        <taxon>Actinomycetota</taxon>
        <taxon>Actinomycetes</taxon>
        <taxon>Micrococcales</taxon>
        <taxon>Promicromonosporaceae</taxon>
        <taxon>Cellulosimicrobium</taxon>
    </lineage>
</organism>
<sequence length="52" mass="5802">MSDTDFDEFSGRATADDVYAAAQHAFRCPTCDRLHVFWSGLAEPSTVYTREG</sequence>
<dbReference type="PATRIC" id="fig|1350482.3.peg.2076"/>
<reference evidence="1 2" key="1">
    <citation type="journal article" date="2015" name="Sci. Rep.">
        <title>Functional and structural properties of a novel cellulosome-like multienzyme complex: efficient glycoside hydrolysis of water-insoluble 7-xylosyl-10-deacetylpaclitaxel.</title>
        <authorList>
            <person name="Dou T.Y."/>
            <person name="Luan H.W."/>
            <person name="Ge G.B."/>
            <person name="Dong M.M."/>
            <person name="Zou H.F."/>
            <person name="He Y.Q."/>
            <person name="Cui P."/>
            <person name="Wang J.Y."/>
            <person name="Hao D.C."/>
            <person name="Yang S.L."/>
            <person name="Yang L."/>
        </authorList>
    </citation>
    <scope>NUCLEOTIDE SEQUENCE [LARGE SCALE GENOMIC DNA]</scope>
    <source>
        <strain evidence="1 2">F16</strain>
    </source>
</reference>
<accession>A0A0M0F7Y2</accession>
<comment type="caution">
    <text evidence="1">The sequence shown here is derived from an EMBL/GenBank/DDBJ whole genome shotgun (WGS) entry which is preliminary data.</text>
</comment>
<dbReference type="Proteomes" id="UP000037387">
    <property type="component" value="Unassembled WGS sequence"/>
</dbReference>
<name>A0A0M0F7Y2_CELCE</name>
<dbReference type="EMBL" id="ATNL01000008">
    <property type="protein sequence ID" value="KON73326.1"/>
    <property type="molecule type" value="Genomic_DNA"/>
</dbReference>